<sequence>MKLTVLGYYGGYPYHDHGTSSYLITAGDGYRLLLDCGSGALISLEKVMDPLKLDAVLLSHYHQDHIADIGVLQYYYQLKSGVKKTDPLKIYGHQEDLGNFKNLTFGSFTEGIAYDPKKKLILGPLEVTFCRTIHPVAAFAIRLKEVETGKVLTYTADTRYFKELADFAMNSDVLIADTNFAGSQEGDLWHMTSLQSAKLALDAKAKTLVLSHLPQEIPLDQILQEAEFAAPKLEVVLASKVSEIQF</sequence>
<dbReference type="Pfam" id="PF12706">
    <property type="entry name" value="Lactamase_B_2"/>
    <property type="match status" value="1"/>
</dbReference>
<dbReference type="AlphaFoldDB" id="A0AAU9D5F6"/>
<name>A0AAU9D5F6_9LACO</name>
<dbReference type="InterPro" id="IPR001279">
    <property type="entry name" value="Metallo-B-lactamas"/>
</dbReference>
<dbReference type="GO" id="GO:0042781">
    <property type="term" value="F:3'-tRNA processing endoribonuclease activity"/>
    <property type="evidence" value="ECO:0007669"/>
    <property type="project" value="TreeGrafter"/>
</dbReference>
<dbReference type="PANTHER" id="PTHR46018:SF4">
    <property type="entry name" value="METALLO-HYDROLASE YHFI-RELATED"/>
    <property type="match status" value="1"/>
</dbReference>
<dbReference type="CDD" id="cd07716">
    <property type="entry name" value="RNaseZ_short-form-like_MBL-fold"/>
    <property type="match status" value="1"/>
</dbReference>
<dbReference type="InterPro" id="IPR036866">
    <property type="entry name" value="RibonucZ/Hydroxyglut_hydro"/>
</dbReference>
<organism evidence="3 4">
    <name type="scientific">Xylocopilactobacillus apicola</name>
    <dbReference type="NCBI Taxonomy" id="2932184"/>
    <lineage>
        <taxon>Bacteria</taxon>
        <taxon>Bacillati</taxon>
        <taxon>Bacillota</taxon>
        <taxon>Bacilli</taxon>
        <taxon>Lactobacillales</taxon>
        <taxon>Lactobacillaceae</taxon>
        <taxon>Xylocopilactobacillus</taxon>
    </lineage>
</organism>
<keyword evidence="1" id="KW-0862">Zinc</keyword>
<evidence type="ECO:0000313" key="3">
    <source>
        <dbReference type="EMBL" id="BDR59019.1"/>
    </source>
</evidence>
<evidence type="ECO:0000259" key="2">
    <source>
        <dbReference type="SMART" id="SM00849"/>
    </source>
</evidence>
<dbReference type="SMART" id="SM00849">
    <property type="entry name" value="Lactamase_B"/>
    <property type="match status" value="1"/>
</dbReference>
<dbReference type="Gene3D" id="3.60.15.10">
    <property type="entry name" value="Ribonuclease Z/Hydroxyacylglutathione hydrolase-like"/>
    <property type="match status" value="1"/>
</dbReference>
<gene>
    <name evidence="3" type="ORF">XA3_14600</name>
</gene>
<dbReference type="KEGG" id="xap:XA3_14600"/>
<evidence type="ECO:0000256" key="1">
    <source>
        <dbReference type="ARBA" id="ARBA00022833"/>
    </source>
</evidence>
<feature type="domain" description="Metallo-beta-lactamase" evidence="2">
    <location>
        <begin position="18"/>
        <end position="212"/>
    </location>
</feature>
<dbReference type="Proteomes" id="UP001321861">
    <property type="component" value="Chromosome"/>
</dbReference>
<dbReference type="SUPFAM" id="SSF56281">
    <property type="entry name" value="Metallo-hydrolase/oxidoreductase"/>
    <property type="match status" value="1"/>
</dbReference>
<keyword evidence="4" id="KW-1185">Reference proteome</keyword>
<dbReference type="EMBL" id="AP026802">
    <property type="protein sequence ID" value="BDR59019.1"/>
    <property type="molecule type" value="Genomic_DNA"/>
</dbReference>
<evidence type="ECO:0000313" key="4">
    <source>
        <dbReference type="Proteomes" id="UP001321861"/>
    </source>
</evidence>
<dbReference type="PANTHER" id="PTHR46018">
    <property type="entry name" value="ZINC PHOSPHODIESTERASE ELAC PROTEIN 1"/>
    <property type="match status" value="1"/>
</dbReference>
<reference evidence="3 4" key="1">
    <citation type="journal article" date="2023" name="Microbiol. Spectr.">
        <title>Symbiosis of Carpenter Bees with Uncharacterized Lactic Acid Bacteria Showing NAD Auxotrophy.</title>
        <authorList>
            <person name="Kawasaki S."/>
            <person name="Ozawa K."/>
            <person name="Mori T."/>
            <person name="Yamamoto A."/>
            <person name="Ito M."/>
            <person name="Ohkuma M."/>
            <person name="Sakamoto M."/>
            <person name="Matsutani M."/>
        </authorList>
    </citation>
    <scope>NUCLEOTIDE SEQUENCE [LARGE SCALE GENOMIC DNA]</scope>
    <source>
        <strain evidence="3 4">XA3</strain>
    </source>
</reference>
<accession>A0AAU9D5F6</accession>
<protein>
    <submittedName>
        <fullName evidence="3">MBL fold metallo-hydrolase</fullName>
    </submittedName>
</protein>
<dbReference type="RefSeq" id="WP_317634834.1">
    <property type="nucleotide sequence ID" value="NZ_AP026802.1"/>
</dbReference>
<proteinExistence type="predicted"/>